<comment type="caution">
    <text evidence="6">The sequence shown here is derived from an EMBL/GenBank/DDBJ whole genome shotgun (WGS) entry which is preliminary data.</text>
</comment>
<dbReference type="InterPro" id="IPR001898">
    <property type="entry name" value="SLC13A/DASS"/>
</dbReference>
<gene>
    <name evidence="6" type="ORF">OPHB3_0365</name>
</gene>
<evidence type="ECO:0000256" key="4">
    <source>
        <dbReference type="ARBA" id="ARBA00023136"/>
    </source>
</evidence>
<evidence type="ECO:0000313" key="7">
    <source>
        <dbReference type="Proteomes" id="UP000052946"/>
    </source>
</evidence>
<feature type="transmembrane region" description="Helical" evidence="5">
    <location>
        <begin position="139"/>
        <end position="160"/>
    </location>
</feature>
<feature type="transmembrane region" description="Helical" evidence="5">
    <location>
        <begin position="275"/>
        <end position="297"/>
    </location>
</feature>
<proteinExistence type="predicted"/>
<feature type="transmembrane region" description="Helical" evidence="5">
    <location>
        <begin position="22"/>
        <end position="44"/>
    </location>
</feature>
<dbReference type="Pfam" id="PF00939">
    <property type="entry name" value="Na_sulph_symp"/>
    <property type="match status" value="1"/>
</dbReference>
<feature type="transmembrane region" description="Helical" evidence="5">
    <location>
        <begin position="417"/>
        <end position="435"/>
    </location>
</feature>
<evidence type="ECO:0000256" key="1">
    <source>
        <dbReference type="ARBA" id="ARBA00004141"/>
    </source>
</evidence>
<dbReference type="PANTHER" id="PTHR10283">
    <property type="entry name" value="SOLUTE CARRIER FAMILY 13 MEMBER"/>
    <property type="match status" value="1"/>
</dbReference>
<evidence type="ECO:0000256" key="3">
    <source>
        <dbReference type="ARBA" id="ARBA00022989"/>
    </source>
</evidence>
<dbReference type="EMBL" id="BBXV01000007">
    <property type="protein sequence ID" value="GAQ16442.1"/>
    <property type="molecule type" value="Genomic_DNA"/>
</dbReference>
<organism evidence="6 7">
    <name type="scientific">Oceanobacillus picturae</name>
    <dbReference type="NCBI Taxonomy" id="171693"/>
    <lineage>
        <taxon>Bacteria</taxon>
        <taxon>Bacillati</taxon>
        <taxon>Bacillota</taxon>
        <taxon>Bacilli</taxon>
        <taxon>Bacillales</taxon>
        <taxon>Bacillaceae</taxon>
        <taxon>Oceanobacillus</taxon>
    </lineage>
</organism>
<feature type="transmembrane region" description="Helical" evidence="5">
    <location>
        <begin position="303"/>
        <end position="324"/>
    </location>
</feature>
<feature type="transmembrane region" description="Helical" evidence="5">
    <location>
        <begin position="455"/>
        <end position="476"/>
    </location>
</feature>
<accession>A0A0U9H1J3</accession>
<feature type="transmembrane region" description="Helical" evidence="5">
    <location>
        <begin position="95"/>
        <end position="118"/>
    </location>
</feature>
<evidence type="ECO:0000256" key="2">
    <source>
        <dbReference type="ARBA" id="ARBA00022692"/>
    </source>
</evidence>
<name>A0A0U9H1J3_9BACI</name>
<keyword evidence="4 5" id="KW-0472">Membrane</keyword>
<reference evidence="7" key="1">
    <citation type="submission" date="2015-07" db="EMBL/GenBank/DDBJ databases">
        <title>Draft Genome Sequence of Oceanobacillus picturae Heshi-B3 that Was Isolated from Fermented Rice Bran with Aging Salted Mackerel, Which Was Named Heshiko as Traditional Fermented Seafood in Japan.</title>
        <authorList>
            <person name="Akuzawa S."/>
            <person name="Nakagawa J."/>
            <person name="Kanekatsu T."/>
            <person name="Kanesaki Y."/>
            <person name="Suzuki T."/>
        </authorList>
    </citation>
    <scope>NUCLEOTIDE SEQUENCE [LARGE SCALE GENOMIC DNA]</scope>
    <source>
        <strain evidence="7">Heshi-B3</strain>
    </source>
</reference>
<feature type="transmembrane region" description="Helical" evidence="5">
    <location>
        <begin position="56"/>
        <end position="89"/>
    </location>
</feature>
<dbReference type="AlphaFoldDB" id="A0A0U9H1J3"/>
<dbReference type="PANTHER" id="PTHR10283:SF125">
    <property type="entry name" value="MG(2+)_CITRATE COMPLEX SECONDARY TRANSPORTER"/>
    <property type="match status" value="1"/>
</dbReference>
<keyword evidence="3 5" id="KW-1133">Transmembrane helix</keyword>
<evidence type="ECO:0000256" key="5">
    <source>
        <dbReference type="SAM" id="Phobius"/>
    </source>
</evidence>
<feature type="transmembrane region" description="Helical" evidence="5">
    <location>
        <begin position="231"/>
        <end position="254"/>
    </location>
</feature>
<dbReference type="GO" id="GO:0022857">
    <property type="term" value="F:transmembrane transporter activity"/>
    <property type="evidence" value="ECO:0007669"/>
    <property type="project" value="InterPro"/>
</dbReference>
<dbReference type="GO" id="GO:0005886">
    <property type="term" value="C:plasma membrane"/>
    <property type="evidence" value="ECO:0007669"/>
    <property type="project" value="TreeGrafter"/>
</dbReference>
<keyword evidence="2 5" id="KW-0812">Transmembrane</keyword>
<comment type="subcellular location">
    <subcellularLocation>
        <location evidence="1">Membrane</location>
        <topology evidence="1">Multi-pass membrane protein</topology>
    </subcellularLocation>
</comment>
<sequence>MLSEVEERKYMRVREMLLFKNIVRYSMLCITAIALFGLWNAGIWREFTPEQLRTLLLLLFAIYLWVAAPIPTGASSILILAMLLLLGLVDTMEEAVIGFLSPALYFIFMLSLISKSLVKVGMDRVIAGFLLKISRGGPAFVIIGMPLFISVLPIFLPSAVARFKMLLPVTASLNRIYGFTEKSVFQKYCIYVIGMMNQNATMIIYTGGGFPILASQLIRDYQIANLGWMDWFLLIAPPLWIGAFILAFLVWNYLKRVGNTEDKEPIPKHEEMETEGINSTFWIVTGAFVLMILTWIVTDQNRVPLLLPPMLLIVFYSLPRIGLITNRTIRSFDWENFLLLGASFSLGYVLEANGTAQQLAGMLVELIPDNAGIVIKVVIIALIVFVLRFFFVVPSSAVIVIFPIVMSYSELIGLPPIQLAFLIILIIGSMMVLPIHTTTTYLAYDTGILSKKEHYTISIFSSLFFMVIAILSTLYYW</sequence>
<protein>
    <submittedName>
        <fullName evidence="6">Divalent anion:Na+ symporter</fullName>
    </submittedName>
</protein>
<reference evidence="6 7" key="2">
    <citation type="journal article" date="2016" name="Genome Announc.">
        <title>Draft Genome Sequence of Oceanobacillus picturae Heshi-B3, Isolated from Fermented Rice Bran in a Traditional Japanese Seafood Dish.</title>
        <authorList>
            <person name="Akuzawa S."/>
            <person name="Nagaoka J."/>
            <person name="Kanekatsu M."/>
            <person name="Kanesaki Y."/>
            <person name="Suzuki T."/>
        </authorList>
    </citation>
    <scope>NUCLEOTIDE SEQUENCE [LARGE SCALE GENOMIC DNA]</scope>
    <source>
        <strain evidence="6 7">Heshi-B3</strain>
    </source>
</reference>
<evidence type="ECO:0000313" key="6">
    <source>
        <dbReference type="EMBL" id="GAQ16442.1"/>
    </source>
</evidence>
<dbReference type="Proteomes" id="UP000052946">
    <property type="component" value="Unassembled WGS sequence"/>
</dbReference>
<feature type="transmembrane region" description="Helical" evidence="5">
    <location>
        <begin position="373"/>
        <end position="405"/>
    </location>
</feature>